<reference evidence="1 2" key="1">
    <citation type="submission" date="2023-07" db="EMBL/GenBank/DDBJ databases">
        <title>Sorghum-associated microbial communities from plants grown in Nebraska, USA.</title>
        <authorList>
            <person name="Schachtman D."/>
        </authorList>
    </citation>
    <scope>NUCLEOTIDE SEQUENCE [LARGE SCALE GENOMIC DNA]</scope>
    <source>
        <strain evidence="1 2">CC60</strain>
    </source>
</reference>
<proteinExistence type="predicted"/>
<protein>
    <submittedName>
        <fullName evidence="1">Uncharacterized protein</fullName>
    </submittedName>
</protein>
<sequence>MALNRETRGEIIRNAGAVAQLVFFDPSVRISGELLIPDTIPGSVEATLPVGSFAQPLHPDLSLRTRLGLDGQAIREVDAGCNLSLPGFECLLRILDRFERMDVETLISQSTIERLDHTVLFGTAGKDKVQMDAVAVRPFVDDLARKLGAVIHGDHLRLRMLRTQPIKGLNEASAVQRKIGL</sequence>
<accession>A0ABT9T2M7</accession>
<dbReference type="EMBL" id="JAUSSK010000003">
    <property type="protein sequence ID" value="MDQ0010387.1"/>
    <property type="molecule type" value="Genomic_DNA"/>
</dbReference>
<organism evidence="1 2">
    <name type="scientific">Luteibacter jiangsuensis</name>
    <dbReference type="NCBI Taxonomy" id="637577"/>
    <lineage>
        <taxon>Bacteria</taxon>
        <taxon>Pseudomonadati</taxon>
        <taxon>Pseudomonadota</taxon>
        <taxon>Gammaproteobacteria</taxon>
        <taxon>Lysobacterales</taxon>
        <taxon>Rhodanobacteraceae</taxon>
        <taxon>Luteibacter</taxon>
    </lineage>
</organism>
<gene>
    <name evidence="1" type="ORF">J2T07_002577</name>
</gene>
<evidence type="ECO:0000313" key="1">
    <source>
        <dbReference type="EMBL" id="MDQ0010387.1"/>
    </source>
</evidence>
<dbReference type="Proteomes" id="UP001237737">
    <property type="component" value="Unassembled WGS sequence"/>
</dbReference>
<name>A0ABT9T2M7_9GAMM</name>
<evidence type="ECO:0000313" key="2">
    <source>
        <dbReference type="Proteomes" id="UP001237737"/>
    </source>
</evidence>
<comment type="caution">
    <text evidence="1">The sequence shown here is derived from an EMBL/GenBank/DDBJ whole genome shotgun (WGS) entry which is preliminary data.</text>
</comment>
<keyword evidence="2" id="KW-1185">Reference proteome</keyword>